<feature type="chain" id="PRO_5025654197" description="Secreted protein" evidence="1">
    <location>
        <begin position="24"/>
        <end position="93"/>
    </location>
</feature>
<keyword evidence="1" id="KW-0732">Signal</keyword>
<comment type="caution">
    <text evidence="2">The sequence shown here is derived from an EMBL/GenBank/DDBJ whole genome shotgun (WGS) entry which is preliminary data.</text>
</comment>
<reference evidence="2 3" key="1">
    <citation type="submission" date="2018-09" db="EMBL/GenBank/DDBJ databases">
        <title>Genomic investigation of the strawberry pathogen Phytophthora fragariae indicates pathogenicity is determined by transcriptional variation in three key races.</title>
        <authorList>
            <person name="Adams T.M."/>
            <person name="Armitage A.D."/>
            <person name="Sobczyk M.K."/>
            <person name="Bates H.J."/>
            <person name="Dunwell J.M."/>
            <person name="Nellist C.F."/>
            <person name="Harrison R.J."/>
        </authorList>
    </citation>
    <scope>NUCLEOTIDE SEQUENCE [LARGE SCALE GENOMIC DNA]</scope>
    <source>
        <strain evidence="2 3">SCRP245</strain>
    </source>
</reference>
<accession>A0A6A3M7H6</accession>
<name>A0A6A3M7H6_9STRA</name>
<dbReference type="EMBL" id="QXFW01000121">
    <property type="protein sequence ID" value="KAE9024253.1"/>
    <property type="molecule type" value="Genomic_DNA"/>
</dbReference>
<evidence type="ECO:0008006" key="4">
    <source>
        <dbReference type="Google" id="ProtNLM"/>
    </source>
</evidence>
<proteinExistence type="predicted"/>
<evidence type="ECO:0000256" key="1">
    <source>
        <dbReference type="SAM" id="SignalP"/>
    </source>
</evidence>
<evidence type="ECO:0000313" key="3">
    <source>
        <dbReference type="Proteomes" id="UP000460718"/>
    </source>
</evidence>
<feature type="signal peptide" evidence="1">
    <location>
        <begin position="1"/>
        <end position="23"/>
    </location>
</feature>
<gene>
    <name evidence="2" type="ORF">PF011_g3598</name>
</gene>
<evidence type="ECO:0000313" key="2">
    <source>
        <dbReference type="EMBL" id="KAE9024253.1"/>
    </source>
</evidence>
<sequence>MLAGGNSIHLVLCIPCCIELVCGCHAYVVKGEPPHHVLQRSWARHLVAKSKSGRGVTRGLECMAERGSTTAGSGLGHATLFTKQSSSRRHARA</sequence>
<protein>
    <recommendedName>
        <fullName evidence="4">Secreted protein</fullName>
    </recommendedName>
</protein>
<dbReference type="Proteomes" id="UP000460718">
    <property type="component" value="Unassembled WGS sequence"/>
</dbReference>
<dbReference type="AlphaFoldDB" id="A0A6A3M7H6"/>
<organism evidence="2 3">
    <name type="scientific">Phytophthora fragariae</name>
    <dbReference type="NCBI Taxonomy" id="53985"/>
    <lineage>
        <taxon>Eukaryota</taxon>
        <taxon>Sar</taxon>
        <taxon>Stramenopiles</taxon>
        <taxon>Oomycota</taxon>
        <taxon>Peronosporomycetes</taxon>
        <taxon>Peronosporales</taxon>
        <taxon>Peronosporaceae</taxon>
        <taxon>Phytophthora</taxon>
    </lineage>
</organism>